<evidence type="ECO:0000256" key="1">
    <source>
        <dbReference type="SAM" id="SignalP"/>
    </source>
</evidence>
<keyword evidence="1" id="KW-0732">Signal</keyword>
<dbReference type="Proteomes" id="UP000295781">
    <property type="component" value="Chromosome"/>
</dbReference>
<evidence type="ECO:0000313" key="2">
    <source>
        <dbReference type="EMBL" id="AUX24562.1"/>
    </source>
</evidence>
<gene>
    <name evidence="2" type="ORF">SOCEGT47_051000</name>
</gene>
<accession>A0A4V0NE12</accession>
<sequence length="232" mass="23992">MIARRRLTCSWARAVMASLALFGCVDDAGSGPQGGQIGGVYTEGGRCEDQKQPIGETDVSPLGFSASEVIASIAGERTAPLTWANGGSTTVTVLVGAPTAVRFVESTRVEDSDPSGVEPAFAVDCADHLEIDVPLSFTTADGAFAESLEVTLRATEAGAARFHHELDLAALEGSYEVTEIDPSAYKEVSVYLRGTISESAVTGEIDGTAESHPSGSGPDATVSATLFEVATF</sequence>
<evidence type="ECO:0008006" key="4">
    <source>
        <dbReference type="Google" id="ProtNLM"/>
    </source>
</evidence>
<evidence type="ECO:0000313" key="3">
    <source>
        <dbReference type="Proteomes" id="UP000295781"/>
    </source>
</evidence>
<protein>
    <recommendedName>
        <fullName evidence="4">Secreted protein</fullName>
    </recommendedName>
</protein>
<dbReference type="PROSITE" id="PS51257">
    <property type="entry name" value="PROKAR_LIPOPROTEIN"/>
    <property type="match status" value="1"/>
</dbReference>
<feature type="chain" id="PRO_5020616340" description="Secreted protein" evidence="1">
    <location>
        <begin position="23"/>
        <end position="232"/>
    </location>
</feature>
<dbReference type="AlphaFoldDB" id="A0A4V0NE12"/>
<dbReference type="EMBL" id="CP012670">
    <property type="protein sequence ID" value="AUX24562.1"/>
    <property type="molecule type" value="Genomic_DNA"/>
</dbReference>
<organism evidence="2 3">
    <name type="scientific">Sorangium cellulosum</name>
    <name type="common">Polyangium cellulosum</name>
    <dbReference type="NCBI Taxonomy" id="56"/>
    <lineage>
        <taxon>Bacteria</taxon>
        <taxon>Pseudomonadati</taxon>
        <taxon>Myxococcota</taxon>
        <taxon>Polyangia</taxon>
        <taxon>Polyangiales</taxon>
        <taxon>Polyangiaceae</taxon>
        <taxon>Sorangium</taxon>
    </lineage>
</organism>
<reference evidence="2 3" key="1">
    <citation type="submission" date="2015-09" db="EMBL/GenBank/DDBJ databases">
        <title>Sorangium comparison.</title>
        <authorList>
            <person name="Zaburannyi N."/>
            <person name="Bunk B."/>
            <person name="Overmann J."/>
            <person name="Mueller R."/>
        </authorList>
    </citation>
    <scope>NUCLEOTIDE SEQUENCE [LARGE SCALE GENOMIC DNA]</scope>
    <source>
        <strain evidence="2 3">So ceGT47</strain>
    </source>
</reference>
<feature type="signal peptide" evidence="1">
    <location>
        <begin position="1"/>
        <end position="22"/>
    </location>
</feature>
<proteinExistence type="predicted"/>
<name>A0A4V0NE12_SORCE</name>